<geneLocation type="mitochondrion" evidence="20"/>
<comment type="similarity">
    <text evidence="3 18">Belongs to the complex I subunit 2 family.</text>
</comment>
<evidence type="ECO:0000256" key="6">
    <source>
        <dbReference type="ARBA" id="ARBA00022448"/>
    </source>
</evidence>
<sequence length="336" mass="39443">MINFNKLLFMNLLFSSTFISISATSWFTAWIGLEMNLLAFIPLMKTKSNKFSSEASIKYFIIQAMGSSCFLFFMLLFLNLNFIKLEFNMASSILINLTLILKMGAAPLHFWLPEVVSGMEWNSIMFLLTWQKITPMILMYYSIYSPLLITLITILSSFISSVQGMNQISLRKFMAFSSINHTGWMLCTLMISLSLWFLYFMIYLIMSLNILSLFNKFQIYFINQLTKLFFMNKKLKFIFMLNFFSLGGLPPFIGFMPKWVLLNLLMNSKFFLLSFMLLMFTLLILYMYIRLTIPSALFNILESFTNPMKNLKPMNFFFNSFILYSLPLCLLMTQFF</sequence>
<dbReference type="PANTHER" id="PTHR46552">
    <property type="entry name" value="NADH-UBIQUINONE OXIDOREDUCTASE CHAIN 2"/>
    <property type="match status" value="1"/>
</dbReference>
<dbReference type="InterPro" id="IPR050175">
    <property type="entry name" value="Complex_I_Subunit_2"/>
</dbReference>
<dbReference type="EC" id="7.1.1.2" evidence="4 18"/>
<dbReference type="PRINTS" id="PR01436">
    <property type="entry name" value="NADHDHGNASE2"/>
</dbReference>
<evidence type="ECO:0000256" key="11">
    <source>
        <dbReference type="ARBA" id="ARBA00022982"/>
    </source>
</evidence>
<dbReference type="Pfam" id="PF00361">
    <property type="entry name" value="Proton_antipo_M"/>
    <property type="match status" value="1"/>
</dbReference>
<keyword evidence="11 18" id="KW-0249">Electron transport</keyword>
<protein>
    <recommendedName>
        <fullName evidence="5 18">NADH-ubiquinone oxidoreductase chain 2</fullName>
        <ecNumber evidence="4 18">7.1.1.2</ecNumber>
    </recommendedName>
</protein>
<keyword evidence="8 18" id="KW-0812">Transmembrane</keyword>
<dbReference type="PANTHER" id="PTHR46552:SF1">
    <property type="entry name" value="NADH-UBIQUINONE OXIDOREDUCTASE CHAIN 2"/>
    <property type="match status" value="1"/>
</dbReference>
<evidence type="ECO:0000256" key="2">
    <source>
        <dbReference type="ARBA" id="ARBA00004448"/>
    </source>
</evidence>
<evidence type="ECO:0000256" key="7">
    <source>
        <dbReference type="ARBA" id="ARBA00022660"/>
    </source>
</evidence>
<feature type="domain" description="NADH:quinone oxidoreductase/Mrp antiporter transmembrane" evidence="19">
    <location>
        <begin position="23"/>
        <end position="279"/>
    </location>
</feature>
<feature type="transmembrane region" description="Helical" evidence="18">
    <location>
        <begin position="316"/>
        <end position="335"/>
    </location>
</feature>
<keyword evidence="16 18" id="KW-0472">Membrane</keyword>
<evidence type="ECO:0000256" key="15">
    <source>
        <dbReference type="ARBA" id="ARBA00023128"/>
    </source>
</evidence>
<evidence type="ECO:0000256" key="12">
    <source>
        <dbReference type="ARBA" id="ARBA00022989"/>
    </source>
</evidence>
<reference evidence="20" key="1">
    <citation type="submission" date="2016-04" db="EMBL/GenBank/DDBJ databases">
        <title>Mitochondria of beetle species.</title>
        <authorList>
            <person name="Hunter A."/>
            <person name="Moriniere J."/>
            <person name="Tang P."/>
            <person name="Linard B."/>
            <person name="Crampton-Platt A."/>
            <person name="Vogler A.P."/>
        </authorList>
    </citation>
    <scope>NUCLEOTIDE SEQUENCE</scope>
</reference>
<feature type="transmembrane region" description="Helical" evidence="18">
    <location>
        <begin position="138"/>
        <end position="161"/>
    </location>
</feature>
<keyword evidence="10 18" id="KW-1278">Translocase</keyword>
<keyword evidence="14 18" id="KW-0830">Ubiquinone</keyword>
<evidence type="ECO:0000256" key="8">
    <source>
        <dbReference type="ARBA" id="ARBA00022692"/>
    </source>
</evidence>
<feature type="transmembrane region" description="Helical" evidence="18">
    <location>
        <begin position="59"/>
        <end position="81"/>
    </location>
</feature>
<name>A0A343C424_9CUCU</name>
<comment type="subcellular location">
    <subcellularLocation>
        <location evidence="2 18">Mitochondrion inner membrane</location>
        <topology evidence="2 18">Multi-pass membrane protein</topology>
    </subcellularLocation>
</comment>
<evidence type="ECO:0000256" key="18">
    <source>
        <dbReference type="RuleBase" id="RU003403"/>
    </source>
</evidence>
<feature type="transmembrane region" description="Helical" evidence="18">
    <location>
        <begin position="93"/>
        <end position="112"/>
    </location>
</feature>
<comment type="function">
    <text evidence="18">Core subunit of the mitochondrial membrane respiratory chain NADH dehydrogenase (Complex I) which catalyzes electron transfer from NADH through the respiratory chain, using ubiquinone as an electron acceptor. Essential for the catalytic activity and assembly of complex I.</text>
</comment>
<evidence type="ECO:0000313" key="20">
    <source>
        <dbReference type="EMBL" id="ARH54767.1"/>
    </source>
</evidence>
<evidence type="ECO:0000256" key="4">
    <source>
        <dbReference type="ARBA" id="ARBA00012944"/>
    </source>
</evidence>
<comment type="catalytic activity">
    <reaction evidence="17 18">
        <text>a ubiquinone + NADH + 5 H(+)(in) = a ubiquinol + NAD(+) + 4 H(+)(out)</text>
        <dbReference type="Rhea" id="RHEA:29091"/>
        <dbReference type="Rhea" id="RHEA-COMP:9565"/>
        <dbReference type="Rhea" id="RHEA-COMP:9566"/>
        <dbReference type="ChEBI" id="CHEBI:15378"/>
        <dbReference type="ChEBI" id="CHEBI:16389"/>
        <dbReference type="ChEBI" id="CHEBI:17976"/>
        <dbReference type="ChEBI" id="CHEBI:57540"/>
        <dbReference type="ChEBI" id="CHEBI:57945"/>
        <dbReference type="EC" id="7.1.1.2"/>
    </reaction>
</comment>
<evidence type="ECO:0000256" key="14">
    <source>
        <dbReference type="ARBA" id="ARBA00023075"/>
    </source>
</evidence>
<evidence type="ECO:0000256" key="10">
    <source>
        <dbReference type="ARBA" id="ARBA00022967"/>
    </source>
</evidence>
<gene>
    <name evidence="20" type="primary">nad2</name>
</gene>
<feature type="transmembrane region" description="Helical" evidence="18">
    <location>
        <begin position="270"/>
        <end position="289"/>
    </location>
</feature>
<keyword evidence="9 18" id="KW-0999">Mitochondrion inner membrane</keyword>
<evidence type="ECO:0000256" key="1">
    <source>
        <dbReference type="ARBA" id="ARBA00003257"/>
    </source>
</evidence>
<dbReference type="AlphaFoldDB" id="A0A343C424"/>
<feature type="transmembrane region" description="Helical" evidence="18">
    <location>
        <begin position="12"/>
        <end position="33"/>
    </location>
</feature>
<evidence type="ECO:0000256" key="5">
    <source>
        <dbReference type="ARBA" id="ARBA00021008"/>
    </source>
</evidence>
<evidence type="ECO:0000256" key="17">
    <source>
        <dbReference type="ARBA" id="ARBA00049551"/>
    </source>
</evidence>
<keyword evidence="12 18" id="KW-1133">Transmembrane helix</keyword>
<dbReference type="GO" id="GO:0005743">
    <property type="term" value="C:mitochondrial inner membrane"/>
    <property type="evidence" value="ECO:0007669"/>
    <property type="project" value="UniProtKB-SubCell"/>
</dbReference>
<comment type="function">
    <text evidence="1">Core subunit of the mitochondrial membrane respiratory chain NADH dehydrogenase (Complex I) that is believed to belong to the minimal assembly required for catalysis. Complex I functions in the transfer of electrons from NADH to the respiratory chain. The immediate electron acceptor for the enzyme is believed to be ubiquinone.</text>
</comment>
<evidence type="ECO:0000256" key="13">
    <source>
        <dbReference type="ARBA" id="ARBA00023027"/>
    </source>
</evidence>
<evidence type="ECO:0000259" key="19">
    <source>
        <dbReference type="Pfam" id="PF00361"/>
    </source>
</evidence>
<keyword evidence="15 18" id="KW-0496">Mitochondrion</keyword>
<dbReference type="GO" id="GO:0008137">
    <property type="term" value="F:NADH dehydrogenase (ubiquinone) activity"/>
    <property type="evidence" value="ECO:0007669"/>
    <property type="project" value="UniProtKB-EC"/>
</dbReference>
<proteinExistence type="inferred from homology"/>
<dbReference type="GO" id="GO:0006120">
    <property type="term" value="P:mitochondrial electron transport, NADH to ubiquinone"/>
    <property type="evidence" value="ECO:0007669"/>
    <property type="project" value="InterPro"/>
</dbReference>
<keyword evidence="13 18" id="KW-0520">NAD</keyword>
<evidence type="ECO:0000256" key="16">
    <source>
        <dbReference type="ARBA" id="ARBA00023136"/>
    </source>
</evidence>
<feature type="transmembrane region" description="Helical" evidence="18">
    <location>
        <begin position="235"/>
        <end position="255"/>
    </location>
</feature>
<dbReference type="InterPro" id="IPR001750">
    <property type="entry name" value="ND/Mrp_TM"/>
</dbReference>
<evidence type="ECO:0000256" key="3">
    <source>
        <dbReference type="ARBA" id="ARBA00007012"/>
    </source>
</evidence>
<dbReference type="EMBL" id="KX087363">
    <property type="protein sequence ID" value="ARH54767.1"/>
    <property type="molecule type" value="Genomic_DNA"/>
</dbReference>
<keyword evidence="6" id="KW-0813">Transport</keyword>
<organism evidence="20">
    <name type="scientific">Trigonopterus sp. 7 AH-2016</name>
    <dbReference type="NCBI Taxonomy" id="1903841"/>
    <lineage>
        <taxon>Eukaryota</taxon>
        <taxon>Metazoa</taxon>
        <taxon>Ecdysozoa</taxon>
        <taxon>Arthropoda</taxon>
        <taxon>Hexapoda</taxon>
        <taxon>Insecta</taxon>
        <taxon>Pterygota</taxon>
        <taxon>Neoptera</taxon>
        <taxon>Endopterygota</taxon>
        <taxon>Coleoptera</taxon>
        <taxon>Polyphaga</taxon>
        <taxon>Cucujiformia</taxon>
        <taxon>Curculionidae</taxon>
        <taxon>Cryptorhynchinae</taxon>
        <taxon>Trigonopterus</taxon>
    </lineage>
</organism>
<evidence type="ECO:0000256" key="9">
    <source>
        <dbReference type="ARBA" id="ARBA00022792"/>
    </source>
</evidence>
<keyword evidence="7 18" id="KW-0679">Respiratory chain</keyword>
<accession>A0A343C424</accession>
<dbReference type="InterPro" id="IPR003917">
    <property type="entry name" value="NADH_UbQ_OxRdtase_chain2"/>
</dbReference>